<dbReference type="PANTHER" id="PTHR11533">
    <property type="entry name" value="PROTEASE M1 ZINC METALLOPROTEASE"/>
    <property type="match status" value="1"/>
</dbReference>
<dbReference type="Gene3D" id="2.60.40.1910">
    <property type="match status" value="1"/>
</dbReference>
<feature type="binding site" evidence="10">
    <location>
        <position position="382"/>
    </location>
    <ligand>
        <name>Zn(2+)</name>
        <dbReference type="ChEBI" id="CHEBI:29105"/>
        <note>catalytic</note>
    </ligand>
</feature>
<feature type="chain" id="PRO_5008884328" description="Aminopeptidase" evidence="14">
    <location>
        <begin position="29"/>
        <end position="904"/>
    </location>
</feature>
<dbReference type="Proteomes" id="UP000092698">
    <property type="component" value="Chromosome"/>
</dbReference>
<feature type="site" description="Transition state stabilizer" evidence="11">
    <location>
        <position position="444"/>
    </location>
</feature>
<dbReference type="GO" id="GO:0042277">
    <property type="term" value="F:peptide binding"/>
    <property type="evidence" value="ECO:0007669"/>
    <property type="project" value="TreeGrafter"/>
</dbReference>
<gene>
    <name evidence="18" type="primary">pepN_3</name>
    <name evidence="18" type="ORF">A6F65_00632</name>
</gene>
<feature type="domain" description="ERAP1-like C-terminal" evidence="16">
    <location>
        <begin position="579"/>
        <end position="881"/>
    </location>
</feature>
<dbReference type="OrthoDB" id="100605at2"/>
<proteinExistence type="inferred from homology"/>
<dbReference type="InterPro" id="IPR050344">
    <property type="entry name" value="Peptidase_M1_aminopeptidases"/>
</dbReference>
<keyword evidence="3 12" id="KW-0031">Aminopeptidase</keyword>
<dbReference type="GO" id="GO:0016020">
    <property type="term" value="C:membrane"/>
    <property type="evidence" value="ECO:0007669"/>
    <property type="project" value="TreeGrafter"/>
</dbReference>
<dbReference type="GO" id="GO:0005615">
    <property type="term" value="C:extracellular space"/>
    <property type="evidence" value="ECO:0007669"/>
    <property type="project" value="TreeGrafter"/>
</dbReference>
<keyword evidence="6 12" id="KW-0378">Hydrolase</keyword>
<keyword evidence="19" id="KW-1185">Reference proteome</keyword>
<dbReference type="InterPro" id="IPR014782">
    <property type="entry name" value="Peptidase_M1_dom"/>
</dbReference>
<feature type="binding site" evidence="10">
    <location>
        <position position="363"/>
    </location>
    <ligand>
        <name>Zn(2+)</name>
        <dbReference type="ChEBI" id="CHEBI:29105"/>
        <note>catalytic</note>
    </ligand>
</feature>
<evidence type="ECO:0000259" key="15">
    <source>
        <dbReference type="Pfam" id="PF01433"/>
    </source>
</evidence>
<reference evidence="18 19" key="1">
    <citation type="submission" date="2016-07" db="EMBL/GenBank/DDBJ databases">
        <title>Complete genome sequence of Altererythrobacter namhicola JCM 16345T, containing esterase-encoding genes.</title>
        <authorList>
            <person name="Cheng H."/>
            <person name="Wu Y.-H."/>
            <person name="Jian S.-L."/>
            <person name="Huo Y.-Y."/>
            <person name="Wang C.-S."/>
            <person name="Xu X.-W."/>
        </authorList>
    </citation>
    <scope>NUCLEOTIDE SEQUENCE [LARGE SCALE GENOMIC DNA]</scope>
    <source>
        <strain evidence="18 19">JCM 16345</strain>
    </source>
</reference>
<keyword evidence="7 10" id="KW-0862">Zinc</keyword>
<dbReference type="Pfam" id="PF17900">
    <property type="entry name" value="Peptidase_M1_N"/>
    <property type="match status" value="1"/>
</dbReference>
<evidence type="ECO:0000256" key="11">
    <source>
        <dbReference type="PIRSR" id="PIRSR634016-4"/>
    </source>
</evidence>
<comment type="cofactor">
    <cofactor evidence="10 12">
        <name>Zn(2+)</name>
        <dbReference type="ChEBI" id="CHEBI:29105"/>
    </cofactor>
    <text evidence="10 12">Binds 1 zinc ion per subunit.</text>
</comment>
<evidence type="ECO:0000256" key="4">
    <source>
        <dbReference type="ARBA" id="ARBA00022670"/>
    </source>
</evidence>
<dbReference type="GO" id="GO:0006508">
    <property type="term" value="P:proteolysis"/>
    <property type="evidence" value="ECO:0007669"/>
    <property type="project" value="UniProtKB-KW"/>
</dbReference>
<dbReference type="InterPro" id="IPR001930">
    <property type="entry name" value="Peptidase_M1"/>
</dbReference>
<evidence type="ECO:0000256" key="12">
    <source>
        <dbReference type="RuleBase" id="RU364040"/>
    </source>
</evidence>
<evidence type="ECO:0000256" key="10">
    <source>
        <dbReference type="PIRSR" id="PIRSR634016-3"/>
    </source>
</evidence>
<evidence type="ECO:0000313" key="19">
    <source>
        <dbReference type="Proteomes" id="UP000092698"/>
    </source>
</evidence>
<evidence type="ECO:0000256" key="6">
    <source>
        <dbReference type="ARBA" id="ARBA00022801"/>
    </source>
</evidence>
<dbReference type="CDD" id="cd09601">
    <property type="entry name" value="M1_APN-Q_like"/>
    <property type="match status" value="1"/>
</dbReference>
<dbReference type="FunFam" id="1.10.390.10:FF:000006">
    <property type="entry name" value="Puromycin-sensitive aminopeptidase"/>
    <property type="match status" value="1"/>
</dbReference>
<name>A0A1C7D667_9SPHN</name>
<evidence type="ECO:0000259" key="17">
    <source>
        <dbReference type="Pfam" id="PF17900"/>
    </source>
</evidence>
<dbReference type="PRINTS" id="PR00756">
    <property type="entry name" value="ALADIPTASE"/>
</dbReference>
<dbReference type="Pfam" id="PF11838">
    <property type="entry name" value="ERAP1_C"/>
    <property type="match status" value="1"/>
</dbReference>
<keyword evidence="8 12" id="KW-0482">Metalloprotease</keyword>
<dbReference type="GO" id="GO:0070006">
    <property type="term" value="F:metalloaminopeptidase activity"/>
    <property type="evidence" value="ECO:0007669"/>
    <property type="project" value="TreeGrafter"/>
</dbReference>
<evidence type="ECO:0000256" key="2">
    <source>
        <dbReference type="ARBA" id="ARBA00010136"/>
    </source>
</evidence>
<evidence type="ECO:0000256" key="9">
    <source>
        <dbReference type="PIRSR" id="PIRSR634016-1"/>
    </source>
</evidence>
<dbReference type="GO" id="GO:0043171">
    <property type="term" value="P:peptide catabolic process"/>
    <property type="evidence" value="ECO:0007669"/>
    <property type="project" value="TreeGrafter"/>
</dbReference>
<evidence type="ECO:0000256" key="13">
    <source>
        <dbReference type="SAM" id="MobiDB-lite"/>
    </source>
</evidence>
<dbReference type="PANTHER" id="PTHR11533:SF174">
    <property type="entry name" value="PUROMYCIN-SENSITIVE AMINOPEPTIDASE-RELATED"/>
    <property type="match status" value="1"/>
</dbReference>
<feature type="signal peptide" evidence="14">
    <location>
        <begin position="1"/>
        <end position="28"/>
    </location>
</feature>
<dbReference type="KEGG" id="anh:A6F65_00632"/>
<comment type="catalytic activity">
    <reaction evidence="1">
        <text>Release of an N-terminal amino acid, Xaa-|-Yaa- from a peptide, amide or arylamide. Xaa is preferably Ala, but may be most amino acids including Pro (slow action). When a terminal hydrophobic residue is followed by a prolyl residue, the two may be released as an intact Xaa-Pro dipeptide.</text>
        <dbReference type="EC" id="3.4.11.2"/>
    </reaction>
</comment>
<dbReference type="Gene3D" id="1.10.390.10">
    <property type="entry name" value="Neutral Protease Domain 2"/>
    <property type="match status" value="1"/>
</dbReference>
<dbReference type="SUPFAM" id="SSF63737">
    <property type="entry name" value="Leukotriene A4 hydrolase N-terminal domain"/>
    <property type="match status" value="1"/>
</dbReference>
<dbReference type="InterPro" id="IPR034016">
    <property type="entry name" value="M1_APN-typ"/>
</dbReference>
<dbReference type="EMBL" id="CP016545">
    <property type="protein sequence ID" value="ANU06954.1"/>
    <property type="molecule type" value="Genomic_DNA"/>
</dbReference>
<feature type="active site" description="Proton acceptor" evidence="9">
    <location>
        <position position="360"/>
    </location>
</feature>
<comment type="similarity">
    <text evidence="2 12">Belongs to the peptidase M1 family.</text>
</comment>
<evidence type="ECO:0000259" key="16">
    <source>
        <dbReference type="Pfam" id="PF11838"/>
    </source>
</evidence>
<evidence type="ECO:0000256" key="1">
    <source>
        <dbReference type="ARBA" id="ARBA00000098"/>
    </source>
</evidence>
<dbReference type="EC" id="3.4.11.-" evidence="12"/>
<evidence type="ECO:0000256" key="7">
    <source>
        <dbReference type="ARBA" id="ARBA00022833"/>
    </source>
</evidence>
<evidence type="ECO:0000256" key="5">
    <source>
        <dbReference type="ARBA" id="ARBA00022723"/>
    </source>
</evidence>
<evidence type="ECO:0000256" key="8">
    <source>
        <dbReference type="ARBA" id="ARBA00023049"/>
    </source>
</evidence>
<dbReference type="InterPro" id="IPR045357">
    <property type="entry name" value="Aminopeptidase_N-like_N"/>
</dbReference>
<dbReference type="PATRIC" id="fig|645517.4.peg.634"/>
<dbReference type="Gene3D" id="1.25.50.20">
    <property type="match status" value="1"/>
</dbReference>
<keyword evidence="14" id="KW-0732">Signal</keyword>
<sequence length="904" mass="97152">MRLNRFAAISATAILLAGCATVPPPEMASADTAVGTSMPARAPVPGGPLQPLPADVNTDLPRTAAPAHYRIHVVPDMANLTFTGSSSVEMQVFEETDTIVLHANQLMIDSAILVPLAGGEARMLETTLDADAQLASFTDGASILPGYYRLDTTYEGVINTQATGLFALDYPDKVTGEEKRGLFTQFEAPDARRFAPMFDEPSYKATFDLIADVPVGMMAVSNMPAASEEDLGNGLKRVTFPTGPKMSSYLLFFGLGDFERVSMMASDGTEVGIVAPTGSGEQTRYALESMAPLMGYFNDYFGVDYPLPKLDNVTGPGSSQFFGAMENWGAILTFERILLYDPAISSAGTKQAIYSVQAHEVAHQWFGNIVTMAWWDDLWLNEGFASWMETKATHHFNPDWYANLSRVGGRERAMGLDSYATTHPVIQPIETVAETAQAFDAIAYSKGEAVISMLEAYAGEDVWRGGIRRYMDRHQYDNTKSVDLWRAVEEEGAEGLTDIAVDFTTKPGVPLVLASHTCNGDTATLDVRQSEFSQDRREEAMANPLSWNVPLIVKAGDMQPMRHVLTGSASLTLPNCDAVVVNSGQLGYFRTLYTPDMVGPLAAAVPGLDPIDQLGLVADNLALAAAGYQDYAVGLDMLSAIPADANPVVADAAIGRWASFYGALDDEAQKAKLAGMVTDKWLPRLMQLGFEPRADESLSDANLRSELIGSLGAMGNAAVLAEASRRFALLADDPRAMDGPLKTRWLGIVAGKATPAQWERMLELARTTTSTVERQTYYGLLGATEDPALAQRALDLALTGEAGTASAGIVLGVAANHPEMGHDFAVANMDAITALVDASGLAGFLARLAYTADTPELAAKYEALADGMSADARRPIDRSLLALRIGFERQPVLRRQVGAWVDAQ</sequence>
<dbReference type="AlphaFoldDB" id="A0A1C7D667"/>
<evidence type="ECO:0000256" key="3">
    <source>
        <dbReference type="ARBA" id="ARBA00022438"/>
    </source>
</evidence>
<dbReference type="PROSITE" id="PS51257">
    <property type="entry name" value="PROKAR_LIPOPROTEIN"/>
    <property type="match status" value="1"/>
</dbReference>
<protein>
    <recommendedName>
        <fullName evidence="12">Aminopeptidase</fullName>
        <ecNumber evidence="12">3.4.11.-</ecNumber>
    </recommendedName>
</protein>
<accession>A0A1C7D667</accession>
<keyword evidence="4 12" id="KW-0645">Protease</keyword>
<keyword evidence="5 10" id="KW-0479">Metal-binding</keyword>
<organism evidence="18 19">
    <name type="scientific">Paraurantiacibacter namhicola</name>
    <dbReference type="NCBI Taxonomy" id="645517"/>
    <lineage>
        <taxon>Bacteria</taxon>
        <taxon>Pseudomonadati</taxon>
        <taxon>Pseudomonadota</taxon>
        <taxon>Alphaproteobacteria</taxon>
        <taxon>Sphingomonadales</taxon>
        <taxon>Erythrobacteraceae</taxon>
        <taxon>Paraurantiacibacter</taxon>
    </lineage>
</organism>
<feature type="domain" description="Peptidase M1 membrane alanine aminopeptidase" evidence="15">
    <location>
        <begin position="285"/>
        <end position="498"/>
    </location>
</feature>
<dbReference type="Pfam" id="PF01433">
    <property type="entry name" value="Peptidase_M1"/>
    <property type="match status" value="1"/>
</dbReference>
<feature type="domain" description="Aminopeptidase N-like N-terminal" evidence="17">
    <location>
        <begin position="66"/>
        <end position="250"/>
    </location>
</feature>
<dbReference type="InterPro" id="IPR027268">
    <property type="entry name" value="Peptidase_M4/M1_CTD_sf"/>
</dbReference>
<dbReference type="GO" id="GO:0016285">
    <property type="term" value="F:alanyl aminopeptidase activity"/>
    <property type="evidence" value="ECO:0007669"/>
    <property type="project" value="UniProtKB-EC"/>
</dbReference>
<dbReference type="Gene3D" id="2.60.40.1730">
    <property type="entry name" value="tricorn interacting facor f3 domain"/>
    <property type="match status" value="1"/>
</dbReference>
<evidence type="ECO:0000256" key="14">
    <source>
        <dbReference type="SAM" id="SignalP"/>
    </source>
</evidence>
<feature type="binding site" evidence="10">
    <location>
        <position position="359"/>
    </location>
    <ligand>
        <name>Zn(2+)</name>
        <dbReference type="ChEBI" id="CHEBI:29105"/>
        <note>catalytic</note>
    </ligand>
</feature>
<dbReference type="InterPro" id="IPR042097">
    <property type="entry name" value="Aminopeptidase_N-like_N_sf"/>
</dbReference>
<evidence type="ECO:0000313" key="18">
    <source>
        <dbReference type="EMBL" id="ANU06954.1"/>
    </source>
</evidence>
<dbReference type="RefSeq" id="WP_067785891.1">
    <property type="nucleotide sequence ID" value="NZ_CP016545.1"/>
</dbReference>
<dbReference type="STRING" id="645517.A6F65_00632"/>
<dbReference type="SUPFAM" id="SSF55486">
    <property type="entry name" value="Metalloproteases ('zincins'), catalytic domain"/>
    <property type="match status" value="1"/>
</dbReference>
<dbReference type="GO" id="GO:0008270">
    <property type="term" value="F:zinc ion binding"/>
    <property type="evidence" value="ECO:0007669"/>
    <property type="project" value="UniProtKB-UniRule"/>
</dbReference>
<feature type="region of interest" description="Disordered" evidence="13">
    <location>
        <begin position="28"/>
        <end position="48"/>
    </location>
</feature>
<dbReference type="InterPro" id="IPR024571">
    <property type="entry name" value="ERAP1-like_C_dom"/>
</dbReference>
<dbReference type="GO" id="GO:0005737">
    <property type="term" value="C:cytoplasm"/>
    <property type="evidence" value="ECO:0007669"/>
    <property type="project" value="TreeGrafter"/>
</dbReference>